<dbReference type="Proteomes" id="UP001165065">
    <property type="component" value="Unassembled WGS sequence"/>
</dbReference>
<keyword evidence="2" id="KW-0472">Membrane</keyword>
<feature type="transmembrane region" description="Helical" evidence="2">
    <location>
        <begin position="157"/>
        <end position="176"/>
    </location>
</feature>
<keyword evidence="2" id="KW-0812">Transmembrane</keyword>
<reference evidence="4" key="1">
    <citation type="journal article" date="2023" name="Commun. Biol.">
        <title>Genome analysis of Parmales, the sister group of diatoms, reveals the evolutionary specialization of diatoms from phago-mixotrophs to photoautotrophs.</title>
        <authorList>
            <person name="Ban H."/>
            <person name="Sato S."/>
            <person name="Yoshikawa S."/>
            <person name="Yamada K."/>
            <person name="Nakamura Y."/>
            <person name="Ichinomiya M."/>
            <person name="Sato N."/>
            <person name="Blanc-Mathieu R."/>
            <person name="Endo H."/>
            <person name="Kuwata A."/>
            <person name="Ogata H."/>
        </authorList>
    </citation>
    <scope>NUCLEOTIDE SEQUENCE [LARGE SCALE GENOMIC DNA]</scope>
</reference>
<evidence type="ECO:0000313" key="4">
    <source>
        <dbReference type="Proteomes" id="UP001165065"/>
    </source>
</evidence>
<evidence type="ECO:0000313" key="3">
    <source>
        <dbReference type="EMBL" id="GMI45705.1"/>
    </source>
</evidence>
<organism evidence="3 4">
    <name type="scientific">Triparma columacea</name>
    <dbReference type="NCBI Taxonomy" id="722753"/>
    <lineage>
        <taxon>Eukaryota</taxon>
        <taxon>Sar</taxon>
        <taxon>Stramenopiles</taxon>
        <taxon>Ochrophyta</taxon>
        <taxon>Bolidophyceae</taxon>
        <taxon>Parmales</taxon>
        <taxon>Triparmaceae</taxon>
        <taxon>Triparma</taxon>
    </lineage>
</organism>
<accession>A0A9W7GKW7</accession>
<dbReference type="AlphaFoldDB" id="A0A9W7GKW7"/>
<proteinExistence type="predicted"/>
<protein>
    <submittedName>
        <fullName evidence="3">Uncharacterized protein</fullName>
    </submittedName>
</protein>
<dbReference type="EMBL" id="BRYA01000261">
    <property type="protein sequence ID" value="GMI45705.1"/>
    <property type="molecule type" value="Genomic_DNA"/>
</dbReference>
<name>A0A9W7GKW7_9STRA</name>
<keyword evidence="4" id="KW-1185">Reference proteome</keyword>
<gene>
    <name evidence="3" type="ORF">TrCOL_g12968</name>
</gene>
<feature type="transmembrane region" description="Helical" evidence="2">
    <location>
        <begin position="263"/>
        <end position="282"/>
    </location>
</feature>
<evidence type="ECO:0000256" key="2">
    <source>
        <dbReference type="SAM" id="Phobius"/>
    </source>
</evidence>
<evidence type="ECO:0000256" key="1">
    <source>
        <dbReference type="SAM" id="MobiDB-lite"/>
    </source>
</evidence>
<keyword evidence="2" id="KW-1133">Transmembrane helix</keyword>
<sequence length="333" mass="37335">MQIATQTYTKITLTCYSAKDGPPVESGSRSPPPENVLRNRKNGNSKEEDDEDSVSQSFLISLGWFTDFSTEDVERAINNSLKKKVGETSWTLYAEEGSGLGWHEFVLSRSIPSGHYRLEYGEELPVAVKKNDKGPPKERVSKYTLTLTELRWGDNNILIVLLNFSLVFFLVIKAFAKVHHKLPELLSTCIGPASHKKAQTLHRCMRILEGRQNNTRHVDNLTQCALEGSVGGVFASICHWFRVEYGDANLFLFGFANPADLQILVYESAVSALCWGISYLWIRRGMNPETRSNYYSKYWKDAVYGSLAGFNATFMKGVLKRAVKSAAKSAVPS</sequence>
<dbReference type="OrthoDB" id="47836at2759"/>
<comment type="caution">
    <text evidence="3">The sequence shown here is derived from an EMBL/GenBank/DDBJ whole genome shotgun (WGS) entry which is preliminary data.</text>
</comment>
<feature type="region of interest" description="Disordered" evidence="1">
    <location>
        <begin position="17"/>
        <end position="54"/>
    </location>
</feature>